<dbReference type="EMBL" id="JACRSR010000005">
    <property type="protein sequence ID" value="MBC8532151.1"/>
    <property type="molecule type" value="Genomic_DNA"/>
</dbReference>
<feature type="non-terminal residue" evidence="1">
    <location>
        <position position="54"/>
    </location>
</feature>
<organism evidence="1 2">
    <name type="scientific">Gehongia tenuis</name>
    <dbReference type="NCBI Taxonomy" id="2763655"/>
    <lineage>
        <taxon>Bacteria</taxon>
        <taxon>Bacillati</taxon>
        <taxon>Bacillota</taxon>
        <taxon>Clostridia</taxon>
        <taxon>Christensenellales</taxon>
        <taxon>Christensenellaceae</taxon>
        <taxon>Gehongia</taxon>
    </lineage>
</organism>
<dbReference type="AlphaFoldDB" id="A0A926D6H8"/>
<evidence type="ECO:0000313" key="1">
    <source>
        <dbReference type="EMBL" id="MBC8532151.1"/>
    </source>
</evidence>
<evidence type="ECO:0000313" key="2">
    <source>
        <dbReference type="Proteomes" id="UP000623172"/>
    </source>
</evidence>
<sequence length="54" mass="6068">MIVTGRINKLEDGLIHVSAPLQLPEGYRISAECDIYLSDGRSITPDQRRKAWAL</sequence>
<accession>A0A926D6H8</accession>
<gene>
    <name evidence="1" type="ORF">H8696_09860</name>
</gene>
<comment type="caution">
    <text evidence="1">The sequence shown here is derived from an EMBL/GenBank/DDBJ whole genome shotgun (WGS) entry which is preliminary data.</text>
</comment>
<name>A0A926D6H8_9FIRM</name>
<dbReference type="Proteomes" id="UP000623172">
    <property type="component" value="Unassembled WGS sequence"/>
</dbReference>
<proteinExistence type="predicted"/>
<protein>
    <submittedName>
        <fullName evidence="1">Uncharacterized protein</fullName>
    </submittedName>
</protein>
<reference evidence="1" key="1">
    <citation type="submission" date="2020-08" db="EMBL/GenBank/DDBJ databases">
        <title>Genome public.</title>
        <authorList>
            <person name="Liu C."/>
            <person name="Sun Q."/>
        </authorList>
    </citation>
    <scope>NUCLEOTIDE SEQUENCE</scope>
    <source>
        <strain evidence="1">NSJ-53</strain>
    </source>
</reference>
<keyword evidence="2" id="KW-1185">Reference proteome</keyword>